<keyword evidence="3" id="KW-1185">Reference proteome</keyword>
<dbReference type="OrthoDB" id="9791432at2"/>
<accession>A0A0A0ECL2</accession>
<evidence type="ECO:0000313" key="3">
    <source>
        <dbReference type="Proteomes" id="UP000030004"/>
    </source>
</evidence>
<feature type="coiled-coil region" evidence="1">
    <location>
        <begin position="78"/>
        <end position="136"/>
    </location>
</feature>
<protein>
    <recommendedName>
        <fullName evidence="4">Magnesium transporter MgtE intracellular domain-containing protein</fullName>
    </recommendedName>
</protein>
<evidence type="ECO:0008006" key="4">
    <source>
        <dbReference type="Google" id="ProtNLM"/>
    </source>
</evidence>
<gene>
    <name evidence="2" type="ORF">ATO9_20685</name>
</gene>
<sequence length="213" mass="22963">MAIRPLPLMLIALVGMGVAKLTLSVSETEQALPVGGNFFAGPANAATSTPPPEPEATPVPQATQASAELNCDMPEEMLLAIKSEREMLEDQKAALARREAEIDLAGEKTRQDQAELAELKTELEALLAKVEAAQTDDVRRLVALYSNMKPKEAAAIMNDLDIEVSVMVLGSMNERTAAPILANLTPIRARAISKIILERSKLPGDQRLDNLKL</sequence>
<reference evidence="2 3" key="1">
    <citation type="journal article" date="2015" name="Antonie Van Leeuwenhoek">
        <title>Pseudooceanicola atlanticus gen. nov. sp. nov., isolated from surface seawater of the Atlantic Ocean and reclassification of Oceanicola batsensis, Oceanicola marinus, Oceanicola nitratireducens, Oceanicola nanhaiensis, Oceanicola antarcticus and Oceanicola flagellatus, as Pseudooceanicola batsensis comb. nov., Pseudooceanicola marinus comb. nov., Pseudooceanicola nitratireducens comb. nov., Pseudooceanicola nanhaiensis comb. nov., Pseudooceanicola antarcticus comb. nov., and Pseudooceanicola flagellatus comb. nov.</title>
        <authorList>
            <person name="Lai Q."/>
            <person name="Li G."/>
            <person name="Liu X."/>
            <person name="Du Y."/>
            <person name="Sun F."/>
            <person name="Shao Z."/>
        </authorList>
    </citation>
    <scope>NUCLEOTIDE SEQUENCE [LARGE SCALE GENOMIC DNA]</scope>
    <source>
        <strain evidence="2 3">22II-s11g</strain>
    </source>
</reference>
<name>A0A0A0ECL2_9RHOB</name>
<organism evidence="2 3">
    <name type="scientific">Pseudooceanicola atlanticus</name>
    <dbReference type="NCBI Taxonomy" id="1461694"/>
    <lineage>
        <taxon>Bacteria</taxon>
        <taxon>Pseudomonadati</taxon>
        <taxon>Pseudomonadota</taxon>
        <taxon>Alphaproteobacteria</taxon>
        <taxon>Rhodobacterales</taxon>
        <taxon>Paracoccaceae</taxon>
        <taxon>Pseudooceanicola</taxon>
    </lineage>
</organism>
<dbReference type="SUPFAM" id="SSF158791">
    <property type="entry name" value="MgtE N-terminal domain-like"/>
    <property type="match status" value="1"/>
</dbReference>
<dbReference type="AlphaFoldDB" id="A0A0A0ECL2"/>
<proteinExistence type="predicted"/>
<dbReference type="eggNOG" id="COG3334">
    <property type="taxonomic scope" value="Bacteria"/>
</dbReference>
<dbReference type="STRING" id="1461694.ATO9_20685"/>
<keyword evidence="1" id="KW-0175">Coiled coil</keyword>
<dbReference type="EMBL" id="AQQX01000016">
    <property type="protein sequence ID" value="KGM46947.1"/>
    <property type="molecule type" value="Genomic_DNA"/>
</dbReference>
<evidence type="ECO:0000256" key="1">
    <source>
        <dbReference type="SAM" id="Coils"/>
    </source>
</evidence>
<comment type="caution">
    <text evidence="2">The sequence shown here is derived from an EMBL/GenBank/DDBJ whole genome shotgun (WGS) entry which is preliminary data.</text>
</comment>
<dbReference type="Proteomes" id="UP000030004">
    <property type="component" value="Unassembled WGS sequence"/>
</dbReference>
<evidence type="ECO:0000313" key="2">
    <source>
        <dbReference type="EMBL" id="KGM46947.1"/>
    </source>
</evidence>
<dbReference type="RefSeq" id="WP_043753782.1">
    <property type="nucleotide sequence ID" value="NZ_AQQX01000016.1"/>
</dbReference>